<protein>
    <submittedName>
        <fullName evidence="8">Hydroxyacid dehydrogenase</fullName>
    </submittedName>
</protein>
<evidence type="ECO:0000256" key="3">
    <source>
        <dbReference type="ARBA" id="ARBA00023002"/>
    </source>
</evidence>
<dbReference type="InterPro" id="IPR050857">
    <property type="entry name" value="D-2-hydroxyacid_DH"/>
</dbReference>
<dbReference type="GO" id="GO:0051287">
    <property type="term" value="F:NAD binding"/>
    <property type="evidence" value="ECO:0007669"/>
    <property type="project" value="InterPro"/>
</dbReference>
<dbReference type="CDD" id="cd12173">
    <property type="entry name" value="PGDH_4"/>
    <property type="match status" value="1"/>
</dbReference>
<dbReference type="InterPro" id="IPR029752">
    <property type="entry name" value="D-isomer_DH_CS1"/>
</dbReference>
<dbReference type="GO" id="GO:0016616">
    <property type="term" value="F:oxidoreductase activity, acting on the CH-OH group of donors, NAD or NADP as acceptor"/>
    <property type="evidence" value="ECO:0007669"/>
    <property type="project" value="InterPro"/>
</dbReference>
<sequence length="311" mass="33160">MGKILITESVHAVGPDILSKAGHQVVYADRDMDVIRREIVDADAVFVRIIELPQSLLETGKNLKIVSKHGVGVDNIDLEYCKKAGIAVTITPDANGLSVAEHAFALMMSLSKKIIPVSKAYKEIGFAAKNTSPCMEISGKTVGVVGLGKIGTRFAKMCLYGFGMEVLAYDPFVTEAPEGITLVSDLNDLLCRSDVVSLHCSLVDGTRKIINQERLSVMKPSALLINCARGPLVDEAALISALQSGKLAGAGLDVTDPEPASPDSPLFQMDNVIVTPHYAPTTLEAAMRVSTIAAENIVSYLSGREPVGRLI</sequence>
<evidence type="ECO:0000256" key="4">
    <source>
        <dbReference type="ARBA" id="ARBA00023027"/>
    </source>
</evidence>
<dbReference type="Proteomes" id="UP000628736">
    <property type="component" value="Unassembled WGS sequence"/>
</dbReference>
<dbReference type="Gene3D" id="3.40.50.720">
    <property type="entry name" value="NAD(P)-binding Rossmann-like Domain"/>
    <property type="match status" value="2"/>
</dbReference>
<dbReference type="InterPro" id="IPR006140">
    <property type="entry name" value="D-isomer_DH_NAD-bd"/>
</dbReference>
<keyword evidence="9" id="KW-1185">Reference proteome</keyword>
<evidence type="ECO:0000313" key="8">
    <source>
        <dbReference type="EMBL" id="MBC5723672.1"/>
    </source>
</evidence>
<proteinExistence type="inferred from homology"/>
<feature type="domain" description="D-isomer specific 2-hydroxyacid dehydrogenase catalytic" evidence="6">
    <location>
        <begin position="4"/>
        <end position="307"/>
    </location>
</feature>
<organism evidence="8 9">
    <name type="scientific">Flintibacter hominis</name>
    <dbReference type="NCBI Taxonomy" id="2763048"/>
    <lineage>
        <taxon>Bacteria</taxon>
        <taxon>Bacillati</taxon>
        <taxon>Bacillota</taxon>
        <taxon>Clostridia</taxon>
        <taxon>Eubacteriales</taxon>
        <taxon>Flintibacter</taxon>
    </lineage>
</organism>
<keyword evidence="4" id="KW-0520">NAD</keyword>
<dbReference type="InterPro" id="IPR029753">
    <property type="entry name" value="D-isomer_DH_CS"/>
</dbReference>
<evidence type="ECO:0000313" key="9">
    <source>
        <dbReference type="Proteomes" id="UP000628736"/>
    </source>
</evidence>
<dbReference type="PANTHER" id="PTHR42789:SF1">
    <property type="entry name" value="D-ISOMER SPECIFIC 2-HYDROXYACID DEHYDROGENASE FAMILY PROTEIN (AFU_ORTHOLOGUE AFUA_6G10090)"/>
    <property type="match status" value="1"/>
</dbReference>
<reference evidence="8" key="1">
    <citation type="submission" date="2020-08" db="EMBL/GenBank/DDBJ databases">
        <title>Genome public.</title>
        <authorList>
            <person name="Liu C."/>
            <person name="Sun Q."/>
        </authorList>
    </citation>
    <scope>NUCLEOTIDE SEQUENCE</scope>
    <source>
        <strain evidence="8">NSJ-23</strain>
    </source>
</reference>
<dbReference type="Pfam" id="PF00389">
    <property type="entry name" value="2-Hacid_dh"/>
    <property type="match status" value="1"/>
</dbReference>
<dbReference type="FunFam" id="3.40.50.720:FF:000203">
    <property type="entry name" value="D-3-phosphoglycerate dehydrogenase (SerA)"/>
    <property type="match status" value="1"/>
</dbReference>
<accession>A0A8J6JB14</accession>
<dbReference type="GO" id="GO:0008652">
    <property type="term" value="P:amino acid biosynthetic process"/>
    <property type="evidence" value="ECO:0007669"/>
    <property type="project" value="UniProtKB-KW"/>
</dbReference>
<dbReference type="Pfam" id="PF02826">
    <property type="entry name" value="2-Hacid_dh_C"/>
    <property type="match status" value="1"/>
</dbReference>
<dbReference type="EMBL" id="JACOPO010000012">
    <property type="protein sequence ID" value="MBC5723672.1"/>
    <property type="molecule type" value="Genomic_DNA"/>
</dbReference>
<dbReference type="PANTHER" id="PTHR42789">
    <property type="entry name" value="D-ISOMER SPECIFIC 2-HYDROXYACID DEHYDROGENASE FAMILY PROTEIN (AFU_ORTHOLOGUE AFUA_6G10090)"/>
    <property type="match status" value="1"/>
</dbReference>
<evidence type="ECO:0000259" key="7">
    <source>
        <dbReference type="Pfam" id="PF02826"/>
    </source>
</evidence>
<evidence type="ECO:0000256" key="2">
    <source>
        <dbReference type="ARBA" id="ARBA00022605"/>
    </source>
</evidence>
<evidence type="ECO:0000256" key="1">
    <source>
        <dbReference type="ARBA" id="ARBA00005854"/>
    </source>
</evidence>
<feature type="domain" description="D-isomer specific 2-hydroxyacid dehydrogenase NAD-binding" evidence="7">
    <location>
        <begin position="104"/>
        <end position="279"/>
    </location>
</feature>
<dbReference type="InterPro" id="IPR006139">
    <property type="entry name" value="D-isomer_2_OHA_DH_cat_dom"/>
</dbReference>
<dbReference type="InterPro" id="IPR036291">
    <property type="entry name" value="NAD(P)-bd_dom_sf"/>
</dbReference>
<dbReference type="RefSeq" id="WP_186853388.1">
    <property type="nucleotide sequence ID" value="NZ_JACOPO010000012.1"/>
</dbReference>
<gene>
    <name evidence="8" type="ORF">H8S11_12725</name>
</gene>
<dbReference type="PROSITE" id="PS00065">
    <property type="entry name" value="D_2_HYDROXYACID_DH_1"/>
    <property type="match status" value="1"/>
</dbReference>
<evidence type="ECO:0000256" key="5">
    <source>
        <dbReference type="RuleBase" id="RU003719"/>
    </source>
</evidence>
<dbReference type="PROSITE" id="PS00671">
    <property type="entry name" value="D_2_HYDROXYACID_DH_3"/>
    <property type="match status" value="1"/>
</dbReference>
<name>A0A8J6JB14_9FIRM</name>
<evidence type="ECO:0000259" key="6">
    <source>
        <dbReference type="Pfam" id="PF00389"/>
    </source>
</evidence>
<keyword evidence="3 5" id="KW-0560">Oxidoreductase</keyword>
<comment type="similarity">
    <text evidence="1 5">Belongs to the D-isomer specific 2-hydroxyacid dehydrogenase family.</text>
</comment>
<comment type="caution">
    <text evidence="8">The sequence shown here is derived from an EMBL/GenBank/DDBJ whole genome shotgun (WGS) entry which is preliminary data.</text>
</comment>
<dbReference type="SUPFAM" id="SSF51735">
    <property type="entry name" value="NAD(P)-binding Rossmann-fold domains"/>
    <property type="match status" value="1"/>
</dbReference>
<dbReference type="AlphaFoldDB" id="A0A8J6JB14"/>
<dbReference type="SUPFAM" id="SSF52283">
    <property type="entry name" value="Formate/glycerate dehydrogenase catalytic domain-like"/>
    <property type="match status" value="1"/>
</dbReference>
<keyword evidence="2" id="KW-0028">Amino-acid biosynthesis</keyword>